<proteinExistence type="predicted"/>
<dbReference type="KEGG" id="cdes:C0J27_04465"/>
<dbReference type="InterPro" id="IPR037257">
    <property type="entry name" value="T2SS_E_N_sf"/>
</dbReference>
<dbReference type="EMBL" id="CP025544">
    <property type="protein sequence ID" value="AXK60959.1"/>
    <property type="molecule type" value="Genomic_DNA"/>
</dbReference>
<dbReference type="Proteomes" id="UP000254834">
    <property type="component" value="Chromosome"/>
</dbReference>
<evidence type="ECO:0000313" key="3">
    <source>
        <dbReference type="Proteomes" id="UP000254834"/>
    </source>
</evidence>
<sequence>MKKDVSFVQRLTTSLLANQAITQKEADSLVAMFHDRAKGRVDSFLLDEGMVEREDLLKALSAMYQVPYFDVNGYFFENELLQTFPRDVLINKGIIPLQVDEDILIMVASNPEDPELLDIIGNSVSYDVQFNVGLKRDIMDAVEEYYDPSILLEDEDQFDDYEDEDLENNGYQEEDIFGDEY</sequence>
<organism evidence="2 3">
    <name type="scientific">Candidatus Chromulinivorax destructor</name>
    <dbReference type="NCBI Taxonomy" id="2066483"/>
    <lineage>
        <taxon>Bacteria</taxon>
        <taxon>Candidatus Babelota</taxon>
        <taxon>Candidatus Babeliae</taxon>
        <taxon>Candidatus Babeliales</taxon>
        <taxon>Candidatus Chromulinivoraceae</taxon>
        <taxon>Candidatus Chromulinivorax</taxon>
    </lineage>
</organism>
<gene>
    <name evidence="2" type="ORF">C0J27_04465</name>
</gene>
<accession>A0A345ZCE2</accession>
<dbReference type="InterPro" id="IPR007831">
    <property type="entry name" value="T2SS_GspE_N"/>
</dbReference>
<reference evidence="2 3" key="1">
    <citation type="submission" date="2017-12" db="EMBL/GenBank/DDBJ databases">
        <title>Chromulinavorax destructans is a abundant pathogen of dominant heterotrophic picoflagllates.</title>
        <authorList>
            <person name="Deeg C.M."/>
            <person name="Zimmer M."/>
            <person name="Suttle C.A."/>
        </authorList>
    </citation>
    <scope>NUCLEOTIDE SEQUENCE [LARGE SCALE GENOMIC DNA]</scope>
    <source>
        <strain evidence="2 3">SeV1</strain>
    </source>
</reference>
<dbReference type="Gene3D" id="3.30.300.160">
    <property type="entry name" value="Type II secretion system, protein E, N-terminal domain"/>
    <property type="match status" value="1"/>
</dbReference>
<feature type="domain" description="Type II secretion system protein GspE N-terminal" evidence="1">
    <location>
        <begin position="64"/>
        <end position="148"/>
    </location>
</feature>
<dbReference type="SUPFAM" id="SSF160246">
    <property type="entry name" value="EspE N-terminal domain-like"/>
    <property type="match status" value="1"/>
</dbReference>
<dbReference type="AlphaFoldDB" id="A0A345ZCE2"/>
<dbReference type="Pfam" id="PF05157">
    <property type="entry name" value="MshEN"/>
    <property type="match status" value="1"/>
</dbReference>
<dbReference type="OrthoDB" id="5524135at2"/>
<evidence type="ECO:0000313" key="2">
    <source>
        <dbReference type="EMBL" id="AXK60959.1"/>
    </source>
</evidence>
<protein>
    <recommendedName>
        <fullName evidence="1">Type II secretion system protein GspE N-terminal domain-containing protein</fullName>
    </recommendedName>
</protein>
<evidence type="ECO:0000259" key="1">
    <source>
        <dbReference type="Pfam" id="PF05157"/>
    </source>
</evidence>
<keyword evidence="3" id="KW-1185">Reference proteome</keyword>
<name>A0A345ZCE2_9BACT</name>
<dbReference type="RefSeq" id="WP_115585974.1">
    <property type="nucleotide sequence ID" value="NZ_CP025544.1"/>
</dbReference>